<feature type="transmembrane region" description="Helical" evidence="6">
    <location>
        <begin position="38"/>
        <end position="55"/>
    </location>
</feature>
<evidence type="ECO:0000256" key="1">
    <source>
        <dbReference type="ARBA" id="ARBA00004141"/>
    </source>
</evidence>
<dbReference type="Gene3D" id="1.25.40.10">
    <property type="entry name" value="Tetratricopeptide repeat domain"/>
    <property type="match status" value="1"/>
</dbReference>
<feature type="transmembrane region" description="Helical" evidence="6">
    <location>
        <begin position="91"/>
        <end position="110"/>
    </location>
</feature>
<evidence type="ECO:0000256" key="3">
    <source>
        <dbReference type="ARBA" id="ARBA00022989"/>
    </source>
</evidence>
<feature type="transmembrane region" description="Helical" evidence="6">
    <location>
        <begin position="268"/>
        <end position="286"/>
    </location>
</feature>
<name>A0A172XTL0_9FLAO</name>
<feature type="repeat" description="TPR" evidence="5">
    <location>
        <begin position="358"/>
        <end position="391"/>
    </location>
</feature>
<keyword evidence="9" id="KW-1185">Reference proteome</keyword>
<feature type="transmembrane region" description="Helical" evidence="6">
    <location>
        <begin position="180"/>
        <end position="203"/>
    </location>
</feature>
<keyword evidence="5" id="KW-0802">TPR repeat</keyword>
<dbReference type="KEGG" id="chh:A0O34_07440"/>
<organism evidence="8 9">
    <name type="scientific">Chryseobacterium glaciei</name>
    <dbReference type="NCBI Taxonomy" id="1685010"/>
    <lineage>
        <taxon>Bacteria</taxon>
        <taxon>Pseudomonadati</taxon>
        <taxon>Bacteroidota</taxon>
        <taxon>Flavobacteriia</taxon>
        <taxon>Flavobacteriales</taxon>
        <taxon>Weeksellaceae</taxon>
        <taxon>Chryseobacterium group</taxon>
        <taxon>Chryseobacterium</taxon>
    </lineage>
</organism>
<keyword evidence="2 6" id="KW-0812">Transmembrane</keyword>
<accession>A0A172XTL0</accession>
<gene>
    <name evidence="8" type="ORF">A0O34_07440</name>
</gene>
<dbReference type="SUPFAM" id="SSF48452">
    <property type="entry name" value="TPR-like"/>
    <property type="match status" value="1"/>
</dbReference>
<reference evidence="8 9" key="1">
    <citation type="submission" date="2016-04" db="EMBL/GenBank/DDBJ databases">
        <title>Complete Genome Sequence of Chryseobacterium sp. IHBB 10212.</title>
        <authorList>
            <person name="Pal M."/>
            <person name="Swarnkar M.K."/>
            <person name="Kaushal K."/>
            <person name="Chhibber S."/>
            <person name="Singh A.K."/>
            <person name="Gulati A."/>
        </authorList>
    </citation>
    <scope>NUCLEOTIDE SEQUENCE [LARGE SCALE GENOMIC DNA]</scope>
    <source>
        <strain evidence="8 9">IHBB 10212</strain>
    </source>
</reference>
<evidence type="ECO:0000259" key="7">
    <source>
        <dbReference type="Pfam" id="PF04932"/>
    </source>
</evidence>
<dbReference type="AlphaFoldDB" id="A0A172XTL0"/>
<evidence type="ECO:0000313" key="9">
    <source>
        <dbReference type="Proteomes" id="UP000077824"/>
    </source>
</evidence>
<dbReference type="GO" id="GO:0016020">
    <property type="term" value="C:membrane"/>
    <property type="evidence" value="ECO:0007669"/>
    <property type="project" value="UniProtKB-SubCell"/>
</dbReference>
<proteinExistence type="predicted"/>
<evidence type="ECO:0000256" key="4">
    <source>
        <dbReference type="ARBA" id="ARBA00023136"/>
    </source>
</evidence>
<dbReference type="InterPro" id="IPR019734">
    <property type="entry name" value="TPR_rpt"/>
</dbReference>
<comment type="subcellular location">
    <subcellularLocation>
        <location evidence="1">Membrane</location>
        <topology evidence="1">Multi-pass membrane protein</topology>
    </subcellularLocation>
</comment>
<dbReference type="PANTHER" id="PTHR37422:SF13">
    <property type="entry name" value="LIPOPOLYSACCHARIDE BIOSYNTHESIS PROTEIN PA4999-RELATED"/>
    <property type="match status" value="1"/>
</dbReference>
<dbReference type="EMBL" id="CP015199">
    <property type="protein sequence ID" value="ANF50357.1"/>
    <property type="molecule type" value="Genomic_DNA"/>
</dbReference>
<dbReference type="Pfam" id="PF04932">
    <property type="entry name" value="Wzy_C"/>
    <property type="match status" value="1"/>
</dbReference>
<feature type="transmembrane region" description="Helical" evidence="6">
    <location>
        <begin position="61"/>
        <end position="79"/>
    </location>
</feature>
<protein>
    <recommendedName>
        <fullName evidence="7">O-antigen ligase-related domain-containing protein</fullName>
    </recommendedName>
</protein>
<evidence type="ECO:0000313" key="8">
    <source>
        <dbReference type="EMBL" id="ANF50357.1"/>
    </source>
</evidence>
<sequence>MKMKVPINKGANANYFVSLIPFALGIWSRSRNYQHKQVIKIFCFLLQLLCIVIVFKSNARLAYVCLTLSLGFYFYQVVLSVQHKLKVNKTFLWIVTAIFLIVMMYSLYHINTASVQGRFLIYTISLDIFKQNPFFGCGLGRFESVYNLYQAEYFRTHVTSVATQFLAGDTFEPFNELLRILIELGLCGVLFFILIVRIFYLFLKKQEHLSVLQYGALGSLLSISISALLSYPFSLLSIQLNAIFFLSVLTANERQMSVTFLSRSSSKFTLMFFFFIATVLSVGFAYRKIRSCLYWEKASLLALEGNFSEADKLYFKAWPSMQYNGRFLTNYGSEMVIAGKTKQGVECLERASKFLPSTGLYLCLGEGYAAIGNYGRAQIAYETALHMTPSRFMSRYRLLKLQLAKHNIVEAKKIAEQILAYPVKIPSSDVTEIKQFSKKLLVSENNTGH</sequence>
<dbReference type="InterPro" id="IPR007016">
    <property type="entry name" value="O-antigen_ligase-rel_domated"/>
</dbReference>
<dbReference type="Proteomes" id="UP000077824">
    <property type="component" value="Chromosome"/>
</dbReference>
<feature type="transmembrane region" description="Helical" evidence="6">
    <location>
        <begin position="215"/>
        <end position="248"/>
    </location>
</feature>
<dbReference type="InterPro" id="IPR051533">
    <property type="entry name" value="WaaL-like"/>
</dbReference>
<keyword evidence="4 6" id="KW-0472">Membrane</keyword>
<keyword evidence="3 6" id="KW-1133">Transmembrane helix</keyword>
<dbReference type="PROSITE" id="PS50005">
    <property type="entry name" value="TPR"/>
    <property type="match status" value="1"/>
</dbReference>
<dbReference type="InterPro" id="IPR011990">
    <property type="entry name" value="TPR-like_helical_dom_sf"/>
</dbReference>
<dbReference type="PANTHER" id="PTHR37422">
    <property type="entry name" value="TEICHURONIC ACID BIOSYNTHESIS PROTEIN TUAE"/>
    <property type="match status" value="1"/>
</dbReference>
<feature type="domain" description="O-antigen ligase-related" evidence="7">
    <location>
        <begin position="48"/>
        <end position="193"/>
    </location>
</feature>
<evidence type="ECO:0000256" key="2">
    <source>
        <dbReference type="ARBA" id="ARBA00022692"/>
    </source>
</evidence>
<evidence type="ECO:0000256" key="6">
    <source>
        <dbReference type="SAM" id="Phobius"/>
    </source>
</evidence>
<evidence type="ECO:0000256" key="5">
    <source>
        <dbReference type="PROSITE-ProRule" id="PRU00339"/>
    </source>
</evidence>